<reference evidence="4 5" key="1">
    <citation type="submission" date="2023-12" db="EMBL/GenBank/DDBJ databases">
        <title>the genome sequence of Hyalangium sp. s54d21.</title>
        <authorList>
            <person name="Zhang X."/>
        </authorList>
    </citation>
    <scope>NUCLEOTIDE SEQUENCE [LARGE SCALE GENOMIC DNA]</scope>
    <source>
        <strain evidence="5">s54d21</strain>
    </source>
</reference>
<dbReference type="PROSITE" id="PS50110">
    <property type="entry name" value="RESPONSE_REGULATORY"/>
    <property type="match status" value="1"/>
</dbReference>
<dbReference type="Proteomes" id="UP001291309">
    <property type="component" value="Unassembled WGS sequence"/>
</dbReference>
<feature type="modified residue" description="4-aspartylphosphate" evidence="2">
    <location>
        <position position="60"/>
    </location>
</feature>
<evidence type="ECO:0000256" key="2">
    <source>
        <dbReference type="PROSITE-ProRule" id="PRU00169"/>
    </source>
</evidence>
<comment type="caution">
    <text evidence="4">The sequence shown here is derived from an EMBL/GenBank/DDBJ whole genome shotgun (WGS) entry which is preliminary data.</text>
</comment>
<gene>
    <name evidence="4" type="ORF">SYV04_26180</name>
</gene>
<dbReference type="PANTHER" id="PTHR44591">
    <property type="entry name" value="STRESS RESPONSE REGULATOR PROTEIN 1"/>
    <property type="match status" value="1"/>
</dbReference>
<dbReference type="SUPFAM" id="SSF52172">
    <property type="entry name" value="CheY-like"/>
    <property type="match status" value="1"/>
</dbReference>
<dbReference type="Pfam" id="PF00072">
    <property type="entry name" value="Response_reg"/>
    <property type="match status" value="1"/>
</dbReference>
<dbReference type="Gene3D" id="3.40.50.2300">
    <property type="match status" value="1"/>
</dbReference>
<dbReference type="CDD" id="cd00156">
    <property type="entry name" value="REC"/>
    <property type="match status" value="1"/>
</dbReference>
<organism evidence="4 5">
    <name type="scientific">Hyalangium rubrum</name>
    <dbReference type="NCBI Taxonomy" id="3103134"/>
    <lineage>
        <taxon>Bacteria</taxon>
        <taxon>Pseudomonadati</taxon>
        <taxon>Myxococcota</taxon>
        <taxon>Myxococcia</taxon>
        <taxon>Myxococcales</taxon>
        <taxon>Cystobacterineae</taxon>
        <taxon>Archangiaceae</taxon>
        <taxon>Hyalangium</taxon>
    </lineage>
</organism>
<dbReference type="InterPro" id="IPR001789">
    <property type="entry name" value="Sig_transdc_resp-reg_receiver"/>
</dbReference>
<evidence type="ECO:0000256" key="1">
    <source>
        <dbReference type="ARBA" id="ARBA00022553"/>
    </source>
</evidence>
<proteinExistence type="predicted"/>
<keyword evidence="1 2" id="KW-0597">Phosphoprotein</keyword>
<dbReference type="InterPro" id="IPR011006">
    <property type="entry name" value="CheY-like_superfamily"/>
</dbReference>
<dbReference type="SMART" id="SM00448">
    <property type="entry name" value="REC"/>
    <property type="match status" value="1"/>
</dbReference>
<dbReference type="PANTHER" id="PTHR44591:SF3">
    <property type="entry name" value="RESPONSE REGULATORY DOMAIN-CONTAINING PROTEIN"/>
    <property type="match status" value="1"/>
</dbReference>
<feature type="domain" description="Response regulatory" evidence="3">
    <location>
        <begin position="11"/>
        <end position="123"/>
    </location>
</feature>
<evidence type="ECO:0000313" key="5">
    <source>
        <dbReference type="Proteomes" id="UP001291309"/>
    </source>
</evidence>
<dbReference type="EMBL" id="JAXIVS010000009">
    <property type="protein sequence ID" value="MDY7229908.1"/>
    <property type="molecule type" value="Genomic_DNA"/>
</dbReference>
<keyword evidence="5" id="KW-1185">Reference proteome</keyword>
<sequence>MSRPITDGVRKVLVVDDDADWREFLRLCLEDLGYEAIEAADGQEALDWLERGRYGVMLLDLNMPGMSGLEVAERMPRNGSPRIVFLTSAAAQDVGSALMSGPHYYLPKGASRDQLSLLLQSLEA</sequence>
<evidence type="ECO:0000259" key="3">
    <source>
        <dbReference type="PROSITE" id="PS50110"/>
    </source>
</evidence>
<protein>
    <submittedName>
        <fullName evidence="4">Response regulator</fullName>
    </submittedName>
</protein>
<dbReference type="InterPro" id="IPR050595">
    <property type="entry name" value="Bact_response_regulator"/>
</dbReference>
<evidence type="ECO:0000313" key="4">
    <source>
        <dbReference type="EMBL" id="MDY7229908.1"/>
    </source>
</evidence>
<accession>A0ABU5H8T6</accession>
<name>A0ABU5H8T6_9BACT</name>